<dbReference type="PROSITE" id="PS50928">
    <property type="entry name" value="ABC_TM1"/>
    <property type="match status" value="1"/>
</dbReference>
<gene>
    <name evidence="9" type="ORF">A7978_00710</name>
</gene>
<organism evidence="9 10">
    <name type="scientific">Borrelia turicatae</name>
    <dbReference type="NCBI Taxonomy" id="142"/>
    <lineage>
        <taxon>Bacteria</taxon>
        <taxon>Pseudomonadati</taxon>
        <taxon>Spirochaetota</taxon>
        <taxon>Spirochaetia</taxon>
        <taxon>Spirochaetales</taxon>
        <taxon>Borreliaceae</taxon>
        <taxon>Borrelia</taxon>
    </lineage>
</organism>
<feature type="transmembrane region" description="Helical" evidence="7">
    <location>
        <begin position="244"/>
        <end position="263"/>
    </location>
</feature>
<dbReference type="InterPro" id="IPR000515">
    <property type="entry name" value="MetI-like"/>
</dbReference>
<keyword evidence="5 7" id="KW-1133">Transmembrane helix</keyword>
<feature type="transmembrane region" description="Helical" evidence="7">
    <location>
        <begin position="68"/>
        <end position="85"/>
    </location>
</feature>
<dbReference type="Proteomes" id="UP000264231">
    <property type="component" value="Chromosome"/>
</dbReference>
<keyword evidence="2 7" id="KW-0813">Transport</keyword>
<dbReference type="OMA" id="HFNIMDP"/>
<comment type="similarity">
    <text evidence="7">Belongs to the binding-protein-dependent transport system permease family.</text>
</comment>
<protein>
    <submittedName>
        <fullName evidence="9">Glycine/betaine ABC transporter permease</fullName>
    </submittedName>
</protein>
<sequence>MNRDFIVANIDKAFNFLVDNFSDSNGIGFAKIVIFFYDNLKKLFLLINPVFFIILICVLSFLFLKKRLALLIMLGFCFILYFNLWEVSMDTISIIFVSVFFSVIWGILIGILGGYYSKFYVFLKPLLDLMQAMPPFIYLIPAIPFFGMGTSSAIFATIIFAMPPVIRYTRLGIIQVPGEVIEAAKSFGSSNIRILFQIQLPLALQSIIEGINQSIMMAISMIVIAAMVGSSGLGRSVIYSVERLHFGEGLISGLAVVVIAIILDRIMQAIFIKFSYLNTDNYGVKKENKFKRFLEMYNK</sequence>
<evidence type="ECO:0000313" key="9">
    <source>
        <dbReference type="EMBL" id="ANF33648.1"/>
    </source>
</evidence>
<evidence type="ECO:0000313" key="10">
    <source>
        <dbReference type="Proteomes" id="UP000264231"/>
    </source>
</evidence>
<dbReference type="SUPFAM" id="SSF161098">
    <property type="entry name" value="MetI-like"/>
    <property type="match status" value="1"/>
</dbReference>
<comment type="subcellular location">
    <subcellularLocation>
        <location evidence="1 7">Cell membrane</location>
        <topology evidence="1 7">Multi-pass membrane protein</topology>
    </subcellularLocation>
</comment>
<dbReference type="PANTHER" id="PTHR47737:SF1">
    <property type="entry name" value="GLYCINE BETAINE_PROLINE BETAINE TRANSPORT SYSTEM PERMEASE PROTEIN PROW"/>
    <property type="match status" value="1"/>
</dbReference>
<name>A0A172XAR7_BORTU</name>
<evidence type="ECO:0000256" key="3">
    <source>
        <dbReference type="ARBA" id="ARBA00022475"/>
    </source>
</evidence>
<dbReference type="CDD" id="cd06261">
    <property type="entry name" value="TM_PBP2"/>
    <property type="match status" value="1"/>
</dbReference>
<feature type="transmembrane region" description="Helical" evidence="7">
    <location>
        <begin position="43"/>
        <end position="62"/>
    </location>
</feature>
<evidence type="ECO:0000256" key="5">
    <source>
        <dbReference type="ARBA" id="ARBA00022989"/>
    </source>
</evidence>
<keyword evidence="3" id="KW-1003">Cell membrane</keyword>
<dbReference type="GO" id="GO:0005275">
    <property type="term" value="F:amine transmembrane transporter activity"/>
    <property type="evidence" value="ECO:0007669"/>
    <property type="project" value="TreeGrafter"/>
</dbReference>
<dbReference type="RefSeq" id="WP_011772105.1">
    <property type="nucleotide sequence ID" value="NZ_CP015629.1"/>
</dbReference>
<dbReference type="GO" id="GO:0015871">
    <property type="term" value="P:choline transport"/>
    <property type="evidence" value="ECO:0007669"/>
    <property type="project" value="TreeGrafter"/>
</dbReference>
<keyword evidence="6 7" id="KW-0472">Membrane</keyword>
<reference evidence="9 10" key="1">
    <citation type="submission" date="2016-05" db="EMBL/GenBank/DDBJ databases">
        <title>Chromosome and linear plasmid sequence of a 2015 human isolate of tick-borne relapsing fever spirochete, Borrelia turicatae.</title>
        <authorList>
            <person name="Kingry L.C."/>
            <person name="Dhwani B."/>
            <person name="Replogle A."/>
            <person name="Sexton C."/>
            <person name="Rowe L."/>
            <person name="Stermole B.M."/>
            <person name="Christensen A.M."/>
            <person name="Schriefer M.E."/>
        </authorList>
    </citation>
    <scope>NUCLEOTIDE SEQUENCE [LARGE SCALE GENOMIC DNA]</scope>
    <source>
        <strain evidence="9 10">BTE5EL</strain>
    </source>
</reference>
<keyword evidence="4 7" id="KW-0812">Transmembrane</keyword>
<dbReference type="InterPro" id="IPR035906">
    <property type="entry name" value="MetI-like_sf"/>
</dbReference>
<evidence type="ECO:0000256" key="2">
    <source>
        <dbReference type="ARBA" id="ARBA00022448"/>
    </source>
</evidence>
<dbReference type="GO" id="GO:0031460">
    <property type="term" value="P:glycine betaine transport"/>
    <property type="evidence" value="ECO:0007669"/>
    <property type="project" value="TreeGrafter"/>
</dbReference>
<evidence type="ECO:0000259" key="8">
    <source>
        <dbReference type="PROSITE" id="PS50928"/>
    </source>
</evidence>
<proteinExistence type="inferred from homology"/>
<evidence type="ECO:0000256" key="1">
    <source>
        <dbReference type="ARBA" id="ARBA00004651"/>
    </source>
</evidence>
<dbReference type="AlphaFoldDB" id="A0A172XAR7"/>
<dbReference type="Pfam" id="PF00528">
    <property type="entry name" value="BPD_transp_1"/>
    <property type="match status" value="1"/>
</dbReference>
<dbReference type="FunFam" id="1.10.3720.10:FF:000001">
    <property type="entry name" value="Glycine betaine ABC transporter, permease"/>
    <property type="match status" value="1"/>
</dbReference>
<feature type="domain" description="ABC transmembrane type-1" evidence="8">
    <location>
        <begin position="88"/>
        <end position="267"/>
    </location>
</feature>
<dbReference type="GO" id="GO:0043190">
    <property type="term" value="C:ATP-binding cassette (ABC) transporter complex"/>
    <property type="evidence" value="ECO:0007669"/>
    <property type="project" value="TreeGrafter"/>
</dbReference>
<evidence type="ECO:0000256" key="4">
    <source>
        <dbReference type="ARBA" id="ARBA00022692"/>
    </source>
</evidence>
<dbReference type="GO" id="GO:0015226">
    <property type="term" value="F:carnitine transmembrane transporter activity"/>
    <property type="evidence" value="ECO:0007669"/>
    <property type="project" value="TreeGrafter"/>
</dbReference>
<accession>A0A172XAR7</accession>
<feature type="transmembrane region" description="Helical" evidence="7">
    <location>
        <begin position="136"/>
        <end position="161"/>
    </location>
</feature>
<evidence type="ECO:0000256" key="7">
    <source>
        <dbReference type="RuleBase" id="RU363032"/>
    </source>
</evidence>
<feature type="transmembrane region" description="Helical" evidence="7">
    <location>
        <begin position="92"/>
        <end position="116"/>
    </location>
</feature>
<feature type="transmembrane region" description="Helical" evidence="7">
    <location>
        <begin position="215"/>
        <end position="238"/>
    </location>
</feature>
<dbReference type="EMBL" id="CP015629">
    <property type="protein sequence ID" value="ANF33648.1"/>
    <property type="molecule type" value="Genomic_DNA"/>
</dbReference>
<evidence type="ECO:0000256" key="6">
    <source>
        <dbReference type="ARBA" id="ARBA00023136"/>
    </source>
</evidence>
<dbReference type="Gene3D" id="1.10.3720.10">
    <property type="entry name" value="MetI-like"/>
    <property type="match status" value="1"/>
</dbReference>
<dbReference type="PANTHER" id="PTHR47737">
    <property type="entry name" value="GLYCINE BETAINE/PROLINE BETAINE TRANSPORT SYSTEM PERMEASE PROTEIN PROW"/>
    <property type="match status" value="1"/>
</dbReference>